<keyword evidence="6" id="KW-0788">Thiol protease</keyword>
<evidence type="ECO:0000313" key="10">
    <source>
        <dbReference type="Proteomes" id="UP000789707"/>
    </source>
</evidence>
<dbReference type="SUPFAM" id="SSF54001">
    <property type="entry name" value="Cysteine proteinases"/>
    <property type="match status" value="1"/>
</dbReference>
<proteinExistence type="inferred from homology"/>
<evidence type="ECO:0000256" key="1">
    <source>
        <dbReference type="ARBA" id="ARBA00007074"/>
    </source>
</evidence>
<dbReference type="InterPro" id="IPR000064">
    <property type="entry name" value="NLP_P60_dom"/>
</dbReference>
<dbReference type="PANTHER" id="PTHR47053">
    <property type="entry name" value="MUREIN DD-ENDOPEPTIDASE MEPH-RELATED"/>
    <property type="match status" value="1"/>
</dbReference>
<dbReference type="EMBL" id="CAKKNS010000005">
    <property type="protein sequence ID" value="CAH0416916.1"/>
    <property type="molecule type" value="Genomic_DNA"/>
</dbReference>
<evidence type="ECO:0000256" key="2">
    <source>
        <dbReference type="ARBA" id="ARBA00022670"/>
    </source>
</evidence>
<keyword evidence="4" id="KW-0677">Repeat</keyword>
<feature type="domain" description="NlpC/P60" evidence="8">
    <location>
        <begin position="114"/>
        <end position="234"/>
    </location>
</feature>
<comment type="caution">
    <text evidence="9">The sequence shown here is derived from an EMBL/GenBank/DDBJ whole genome shotgun (WGS) entry which is preliminary data.</text>
</comment>
<dbReference type="PANTHER" id="PTHR47053:SF1">
    <property type="entry name" value="MUREIN DD-ENDOPEPTIDASE MEPH-RELATED"/>
    <property type="match status" value="1"/>
</dbReference>
<keyword evidence="10" id="KW-1185">Reference proteome</keyword>
<evidence type="ECO:0000259" key="7">
    <source>
        <dbReference type="PROSITE" id="PS51782"/>
    </source>
</evidence>
<reference evidence="9 10" key="1">
    <citation type="submission" date="2021-11" db="EMBL/GenBank/DDBJ databases">
        <authorList>
            <person name="Depoorter E."/>
        </authorList>
    </citation>
    <scope>NUCLEOTIDE SEQUENCE [LARGE SCALE GENOMIC DNA]</scope>
    <source>
        <strain evidence="9 10">LMG 24289</strain>
    </source>
</reference>
<dbReference type="Gene3D" id="3.10.350.10">
    <property type="entry name" value="LysM domain"/>
    <property type="match status" value="1"/>
</dbReference>
<dbReference type="Pfam" id="PF00877">
    <property type="entry name" value="NLPC_P60"/>
    <property type="match status" value="1"/>
</dbReference>
<gene>
    <name evidence="9" type="ORF">WFA24289_01232</name>
</gene>
<dbReference type="InterPro" id="IPR051202">
    <property type="entry name" value="Peptidase_C40"/>
</dbReference>
<evidence type="ECO:0000259" key="8">
    <source>
        <dbReference type="PROSITE" id="PS51935"/>
    </source>
</evidence>
<dbReference type="Gene3D" id="3.90.1720.10">
    <property type="entry name" value="endopeptidase domain like (from Nostoc punctiforme)"/>
    <property type="match status" value="1"/>
</dbReference>
<sequence>MEVNGYDLALEPLVGKSSGMLPVDQALQALFKQTVVDQVSRQVVVKAGDTVSELAVQHHTSVTAIVQNNHLQNPDMILIGQKLRIKSDDVEGPSVIDSSMIAKASAAQSQINGQDLGTQVSQFAKQFLGDAYVWGSAKPGAFDCSGLVSYAYQRFGVQLPHLAQAQAEQTQRITTKAAQPGDLLFWQNQQGHVYHVGIALEGGHYINALDPAHGVQVDGMATPATFAGRVINKH</sequence>
<evidence type="ECO:0000256" key="3">
    <source>
        <dbReference type="ARBA" id="ARBA00022729"/>
    </source>
</evidence>
<dbReference type="InterPro" id="IPR038765">
    <property type="entry name" value="Papain-like_cys_pep_sf"/>
</dbReference>
<dbReference type="SUPFAM" id="SSF54106">
    <property type="entry name" value="LysM domain"/>
    <property type="match status" value="1"/>
</dbReference>
<keyword evidence="5" id="KW-0378">Hydrolase</keyword>
<dbReference type="InterPro" id="IPR018392">
    <property type="entry name" value="LysM"/>
</dbReference>
<protein>
    <submittedName>
        <fullName evidence="9">Uncharacterized protein</fullName>
    </submittedName>
</protein>
<dbReference type="RefSeq" id="WP_230096955.1">
    <property type="nucleotide sequence ID" value="NZ_CAKKNS010000005.1"/>
</dbReference>
<evidence type="ECO:0000313" key="9">
    <source>
        <dbReference type="EMBL" id="CAH0416916.1"/>
    </source>
</evidence>
<evidence type="ECO:0000256" key="5">
    <source>
        <dbReference type="ARBA" id="ARBA00022801"/>
    </source>
</evidence>
<evidence type="ECO:0000256" key="6">
    <source>
        <dbReference type="ARBA" id="ARBA00022807"/>
    </source>
</evidence>
<evidence type="ECO:0000256" key="4">
    <source>
        <dbReference type="ARBA" id="ARBA00022737"/>
    </source>
</evidence>
<feature type="domain" description="LysM" evidence="7">
    <location>
        <begin position="41"/>
        <end position="85"/>
    </location>
</feature>
<dbReference type="CDD" id="cd00118">
    <property type="entry name" value="LysM"/>
    <property type="match status" value="1"/>
</dbReference>
<dbReference type="PROSITE" id="PS51935">
    <property type="entry name" value="NLPC_P60"/>
    <property type="match status" value="1"/>
</dbReference>
<keyword evidence="2" id="KW-0645">Protease</keyword>
<dbReference type="SMART" id="SM00257">
    <property type="entry name" value="LysM"/>
    <property type="match status" value="1"/>
</dbReference>
<dbReference type="Pfam" id="PF01476">
    <property type="entry name" value="LysM"/>
    <property type="match status" value="1"/>
</dbReference>
<name>A0ABM8Z684_9LACO</name>
<dbReference type="InterPro" id="IPR036779">
    <property type="entry name" value="LysM_dom_sf"/>
</dbReference>
<dbReference type="PROSITE" id="PS51782">
    <property type="entry name" value="LYSM"/>
    <property type="match status" value="1"/>
</dbReference>
<dbReference type="Proteomes" id="UP000789707">
    <property type="component" value="Unassembled WGS sequence"/>
</dbReference>
<comment type="similarity">
    <text evidence="1">Belongs to the peptidase C40 family.</text>
</comment>
<accession>A0ABM8Z684</accession>
<organism evidence="9 10">
    <name type="scientific">Periweissella fabaria</name>
    <dbReference type="NCBI Taxonomy" id="546157"/>
    <lineage>
        <taxon>Bacteria</taxon>
        <taxon>Bacillati</taxon>
        <taxon>Bacillota</taxon>
        <taxon>Bacilli</taxon>
        <taxon>Lactobacillales</taxon>
        <taxon>Lactobacillaceae</taxon>
        <taxon>Periweissella</taxon>
    </lineage>
</organism>
<keyword evidence="3" id="KW-0732">Signal</keyword>